<dbReference type="EMBL" id="RAQQ01000059">
    <property type="protein sequence ID" value="RKF20497.1"/>
    <property type="molecule type" value="Genomic_DNA"/>
</dbReference>
<dbReference type="Proteomes" id="UP000285744">
    <property type="component" value="Unassembled WGS sequence"/>
</dbReference>
<dbReference type="RefSeq" id="WP_120332259.1">
    <property type="nucleotide sequence ID" value="NZ_RAQQ01000059.1"/>
</dbReference>
<dbReference type="AlphaFoldDB" id="A0A420EIK9"/>
<comment type="caution">
    <text evidence="1">The sequence shown here is derived from an EMBL/GenBank/DDBJ whole genome shotgun (WGS) entry which is preliminary data.</text>
</comment>
<evidence type="ECO:0000313" key="2">
    <source>
        <dbReference type="Proteomes" id="UP000285744"/>
    </source>
</evidence>
<proteinExistence type="predicted"/>
<reference evidence="1 2" key="1">
    <citation type="journal article" date="2018" name="Int. J. Syst. Evol. Microbiol.">
        <title>Micromonospora globbae sp. nov., an endophytic actinomycete isolated from roots of Globba winitii C. H. Wright.</title>
        <authorList>
            <person name="Kuncharoen N."/>
            <person name="Pittayakhajonwut P."/>
            <person name="Tanasupawat S."/>
        </authorList>
    </citation>
    <scope>NUCLEOTIDE SEQUENCE [LARGE SCALE GENOMIC DNA]</scope>
    <source>
        <strain evidence="1 2">WPS1-2</strain>
    </source>
</reference>
<protein>
    <submittedName>
        <fullName evidence="1">Uncharacterized protein</fullName>
    </submittedName>
</protein>
<sequence>MPITARVVHEDNDTEIAAFEYLLDEALDGGAIRVAGCHNHTLTPPGPADPHTQRRLRAVAADARVTVTAPAGTAPTDVTRRAARQLTSRLRVLRHYGIRLLDAPTVWQDSEASRDEQDPLDTVEGALDVIAPAI</sequence>
<name>A0A420EIK9_9ACTN</name>
<organism evidence="1 2">
    <name type="scientific">Micromonospora globbae</name>
    <dbReference type="NCBI Taxonomy" id="1894969"/>
    <lineage>
        <taxon>Bacteria</taxon>
        <taxon>Bacillati</taxon>
        <taxon>Actinomycetota</taxon>
        <taxon>Actinomycetes</taxon>
        <taxon>Micromonosporales</taxon>
        <taxon>Micromonosporaceae</taxon>
        <taxon>Micromonospora</taxon>
    </lineage>
</organism>
<accession>A0A420EIK9</accession>
<gene>
    <name evidence="1" type="ORF">D7I43_31810</name>
</gene>
<evidence type="ECO:0000313" key="1">
    <source>
        <dbReference type="EMBL" id="RKF20497.1"/>
    </source>
</evidence>